<gene>
    <name evidence="1" type="ORF">MRATA1EN3_LOCUS23215</name>
</gene>
<evidence type="ECO:0000313" key="1">
    <source>
        <dbReference type="EMBL" id="CAI9712002.1"/>
    </source>
</evidence>
<dbReference type="Proteomes" id="UP001162501">
    <property type="component" value="Chromosome 6"/>
</dbReference>
<proteinExistence type="predicted"/>
<dbReference type="EMBL" id="OX596090">
    <property type="protein sequence ID" value="CAI9712002.1"/>
    <property type="molecule type" value="Genomic_DNA"/>
</dbReference>
<organism evidence="1 2">
    <name type="scientific">Rangifer tarandus platyrhynchus</name>
    <name type="common">Svalbard reindeer</name>
    <dbReference type="NCBI Taxonomy" id="3082113"/>
    <lineage>
        <taxon>Eukaryota</taxon>
        <taxon>Metazoa</taxon>
        <taxon>Chordata</taxon>
        <taxon>Craniata</taxon>
        <taxon>Vertebrata</taxon>
        <taxon>Euteleostomi</taxon>
        <taxon>Mammalia</taxon>
        <taxon>Eutheria</taxon>
        <taxon>Laurasiatheria</taxon>
        <taxon>Artiodactyla</taxon>
        <taxon>Ruminantia</taxon>
        <taxon>Pecora</taxon>
        <taxon>Cervidae</taxon>
        <taxon>Odocoileinae</taxon>
        <taxon>Rangifer</taxon>
    </lineage>
</organism>
<name>A0ACB0FGM0_RANTA</name>
<evidence type="ECO:0000313" key="2">
    <source>
        <dbReference type="Proteomes" id="UP001162501"/>
    </source>
</evidence>
<sequence>MMILGPRTPRKYQIHLHLEKKQKTPRQHHGHPSALAEAEGLQRSLHAEKGLKEASAPKPPNADPGSPLAPPSPQTLPPTQLDSFPSPLSGPDGVSRLRQ</sequence>
<protein>
    <submittedName>
        <fullName evidence="1">Uncharacterized protein</fullName>
    </submittedName>
</protein>
<reference evidence="1" key="1">
    <citation type="submission" date="2023-05" db="EMBL/GenBank/DDBJ databases">
        <authorList>
            <consortium name="ELIXIR-Norway"/>
        </authorList>
    </citation>
    <scope>NUCLEOTIDE SEQUENCE</scope>
</reference>
<accession>A0ACB0FGM0</accession>